<sequence>MNATYKLLMATTILGFVGTASIGQTEDRTFEEREGDFIERVDQIDDQFDDLDDDVEDIQEGLAGPDTAFGNAGRKLGFSGSIAASGNATSGNSDSASISVGSRLGFFDGVNGHNVRLTYFYAENDGEEDENRLLAAYDYTRDFSPNFYGYANTAVAYESDDELETDAYASVGVGYRVFNTPDVQWSIQAGPAYRYIETNTGDVAEEAALAIGSNYFNRISENLTISNETDIIASESDTYVLNDAALTSRVSDQMALRTSLLTEYHSDPVGTNDEFDNTFGVSVVYNFN</sequence>
<proteinExistence type="predicted"/>
<organism evidence="1 2">
    <name type="scientific">Limimaricola variabilis</name>
    <dbReference type="NCBI Taxonomy" id="1492771"/>
    <lineage>
        <taxon>Bacteria</taxon>
        <taxon>Pseudomonadati</taxon>
        <taxon>Pseudomonadota</taxon>
        <taxon>Alphaproteobacteria</taxon>
        <taxon>Rhodobacterales</taxon>
        <taxon>Paracoccaceae</taxon>
        <taxon>Limimaricola</taxon>
    </lineage>
</organism>
<protein>
    <submittedName>
        <fullName evidence="1">Salt-induced outer membrane protein</fullName>
    </submittedName>
</protein>
<dbReference type="EMBL" id="JACIBX010000002">
    <property type="protein sequence ID" value="MBB3711556.1"/>
    <property type="molecule type" value="Genomic_DNA"/>
</dbReference>
<dbReference type="InterPro" id="IPR007433">
    <property type="entry name" value="DUF481"/>
</dbReference>
<evidence type="ECO:0000313" key="1">
    <source>
        <dbReference type="EMBL" id="MBB3711556.1"/>
    </source>
</evidence>
<dbReference type="Proteomes" id="UP000576152">
    <property type="component" value="Unassembled WGS sequence"/>
</dbReference>
<reference evidence="1 2" key="1">
    <citation type="submission" date="2020-08" db="EMBL/GenBank/DDBJ databases">
        <title>Genomic Encyclopedia of Type Strains, Phase III (KMG-III): the genomes of soil and plant-associated and newly described type strains.</title>
        <authorList>
            <person name="Whitman W."/>
        </authorList>
    </citation>
    <scope>NUCLEOTIDE SEQUENCE [LARGE SCALE GENOMIC DNA]</scope>
    <source>
        <strain evidence="1 2">CECT 8572</strain>
    </source>
</reference>
<name>A0ABR6HLY2_9RHOB</name>
<accession>A0ABR6HLY2</accession>
<keyword evidence="2" id="KW-1185">Reference proteome</keyword>
<dbReference type="Pfam" id="PF04338">
    <property type="entry name" value="DUF481"/>
    <property type="match status" value="1"/>
</dbReference>
<comment type="caution">
    <text evidence="1">The sequence shown here is derived from an EMBL/GenBank/DDBJ whole genome shotgun (WGS) entry which is preliminary data.</text>
</comment>
<evidence type="ECO:0000313" key="2">
    <source>
        <dbReference type="Proteomes" id="UP000576152"/>
    </source>
</evidence>
<gene>
    <name evidence="1" type="ORF">FHS00_001118</name>
</gene>
<dbReference type="RefSeq" id="WP_183470638.1">
    <property type="nucleotide sequence ID" value="NZ_JACIBX010000002.1"/>
</dbReference>